<evidence type="ECO:0000313" key="7">
    <source>
        <dbReference type="Proteomes" id="UP001239445"/>
    </source>
</evidence>
<feature type="domain" description="FAD-binding" evidence="5">
    <location>
        <begin position="6"/>
        <end position="360"/>
    </location>
</feature>
<evidence type="ECO:0000256" key="4">
    <source>
        <dbReference type="ARBA" id="ARBA00023002"/>
    </source>
</evidence>
<evidence type="ECO:0000256" key="2">
    <source>
        <dbReference type="ARBA" id="ARBA00022630"/>
    </source>
</evidence>
<dbReference type="Pfam" id="PF01494">
    <property type="entry name" value="FAD_binding_3"/>
    <property type="match status" value="1"/>
</dbReference>
<dbReference type="InterPro" id="IPR002938">
    <property type="entry name" value="FAD-bd"/>
</dbReference>
<dbReference type="InterPro" id="IPR050816">
    <property type="entry name" value="Flavin-dep_Halogenase_NPB"/>
</dbReference>
<dbReference type="InterPro" id="IPR036188">
    <property type="entry name" value="FAD/NAD-bd_sf"/>
</dbReference>
<dbReference type="Proteomes" id="UP001239445">
    <property type="component" value="Unassembled WGS sequence"/>
</dbReference>
<evidence type="ECO:0000256" key="1">
    <source>
        <dbReference type="ARBA" id="ARBA00005706"/>
    </source>
</evidence>
<gene>
    <name evidence="6" type="ORF">QBC47DRAFT_311698</name>
</gene>
<protein>
    <recommendedName>
        <fullName evidence="5">FAD-binding domain-containing protein</fullName>
    </recommendedName>
</protein>
<name>A0AAJ0B3K5_9PEZI</name>
<keyword evidence="7" id="KW-1185">Reference proteome</keyword>
<dbReference type="PANTHER" id="PTHR43747:SF5">
    <property type="entry name" value="FAD-BINDING DOMAIN-CONTAINING PROTEIN"/>
    <property type="match status" value="1"/>
</dbReference>
<evidence type="ECO:0000313" key="6">
    <source>
        <dbReference type="EMBL" id="KAK1749557.1"/>
    </source>
</evidence>
<dbReference type="Gene3D" id="3.50.50.60">
    <property type="entry name" value="FAD/NAD(P)-binding domain"/>
    <property type="match status" value="1"/>
</dbReference>
<organism evidence="6 7">
    <name type="scientific">Echria macrotheca</name>
    <dbReference type="NCBI Taxonomy" id="438768"/>
    <lineage>
        <taxon>Eukaryota</taxon>
        <taxon>Fungi</taxon>
        <taxon>Dikarya</taxon>
        <taxon>Ascomycota</taxon>
        <taxon>Pezizomycotina</taxon>
        <taxon>Sordariomycetes</taxon>
        <taxon>Sordariomycetidae</taxon>
        <taxon>Sordariales</taxon>
        <taxon>Schizotheciaceae</taxon>
        <taxon>Echria</taxon>
    </lineage>
</organism>
<dbReference type="AlphaFoldDB" id="A0AAJ0B3K5"/>
<dbReference type="GO" id="GO:0016491">
    <property type="term" value="F:oxidoreductase activity"/>
    <property type="evidence" value="ECO:0007669"/>
    <property type="project" value="UniProtKB-KW"/>
</dbReference>
<dbReference type="SUPFAM" id="SSF51905">
    <property type="entry name" value="FAD/NAD(P)-binding domain"/>
    <property type="match status" value="1"/>
</dbReference>
<reference evidence="6" key="1">
    <citation type="submission" date="2023-06" db="EMBL/GenBank/DDBJ databases">
        <title>Genome-scale phylogeny and comparative genomics of the fungal order Sordariales.</title>
        <authorList>
            <consortium name="Lawrence Berkeley National Laboratory"/>
            <person name="Hensen N."/>
            <person name="Bonometti L."/>
            <person name="Westerberg I."/>
            <person name="Brannstrom I.O."/>
            <person name="Guillou S."/>
            <person name="Cros-Aarteil S."/>
            <person name="Calhoun S."/>
            <person name="Haridas S."/>
            <person name="Kuo A."/>
            <person name="Mondo S."/>
            <person name="Pangilinan J."/>
            <person name="Riley R."/>
            <person name="Labutti K."/>
            <person name="Andreopoulos B."/>
            <person name="Lipzen A."/>
            <person name="Chen C."/>
            <person name="Yanf M."/>
            <person name="Daum C."/>
            <person name="Ng V."/>
            <person name="Clum A."/>
            <person name="Steindorff A."/>
            <person name="Ohm R."/>
            <person name="Martin F."/>
            <person name="Silar P."/>
            <person name="Natvig D."/>
            <person name="Lalanne C."/>
            <person name="Gautier V."/>
            <person name="Ament-Velasquez S.L."/>
            <person name="Kruys A."/>
            <person name="Hutchinson M.I."/>
            <person name="Powell A.J."/>
            <person name="Barry K."/>
            <person name="Miller A.N."/>
            <person name="Grigoriev I.V."/>
            <person name="Debuchy R."/>
            <person name="Gladieux P."/>
            <person name="Thoren M.H."/>
            <person name="Johannesson H."/>
        </authorList>
    </citation>
    <scope>NUCLEOTIDE SEQUENCE</scope>
    <source>
        <strain evidence="6">PSN4</strain>
    </source>
</reference>
<comment type="similarity">
    <text evidence="1">Belongs to the flavin-dependent halogenase family.</text>
</comment>
<dbReference type="EMBL" id="MU839856">
    <property type="protein sequence ID" value="KAK1749557.1"/>
    <property type="molecule type" value="Genomic_DNA"/>
</dbReference>
<keyword evidence="2" id="KW-0285">Flavoprotein</keyword>
<dbReference type="PANTHER" id="PTHR43747">
    <property type="entry name" value="FAD-BINDING PROTEIN"/>
    <property type="match status" value="1"/>
</dbReference>
<accession>A0AAJ0B3K5</accession>
<sequence length="518" mass="57046">MSVPTKTTVLVIGGGPAGSYAASVLAREGVDVTVLEADTFPRYHIGESMLASLRFFLRYIDLEDNFERHGFEKKFGASFKLSGKKPAYTDFSATLGPGGFTWNVVRSEADDLLFRHAGVSGAHIFDGTKVDAVDWIAYDADADEFTDEARLANPGRPVSARWSRKVDGASGVIEFDYLVDASGRNGVVSTRYLKNRRWNQRLKNMAHWGYWRGAAHYAAGERNENSPFFEALNDTGGWAWAIPLHDGMLSVGVAARQDVFVARKKAAGVDTATFYRDYLRLAPQIHAMLQGAELVDNHVKQASDWSYSANAYAGPHFRIAGDAGCFVDPYFSSGVHLAMVGGLAAAASIQAVRKGQAAEWEAAGWHSAKVAEAYTRFLLLVMSVQRQLRLRDAQILTRDEEDGFDLAFHIIQPVIQGAADTDVEDVQTQERAAQSVDFALDAIDKEVELTQEQKRSVLEKVDGSDEKLAADEVRILGNIVARVFQTKNIHTLHHFMGDVINGLAAHVVHRELGLVRRD</sequence>
<keyword evidence="3" id="KW-0274">FAD</keyword>
<keyword evidence="4" id="KW-0560">Oxidoreductase</keyword>
<dbReference type="PRINTS" id="PR00420">
    <property type="entry name" value="RNGMNOXGNASE"/>
</dbReference>
<comment type="caution">
    <text evidence="6">The sequence shown here is derived from an EMBL/GenBank/DDBJ whole genome shotgun (WGS) entry which is preliminary data.</text>
</comment>
<evidence type="ECO:0000259" key="5">
    <source>
        <dbReference type="Pfam" id="PF01494"/>
    </source>
</evidence>
<evidence type="ECO:0000256" key="3">
    <source>
        <dbReference type="ARBA" id="ARBA00022827"/>
    </source>
</evidence>
<proteinExistence type="inferred from homology"/>
<dbReference type="GO" id="GO:0071949">
    <property type="term" value="F:FAD binding"/>
    <property type="evidence" value="ECO:0007669"/>
    <property type="project" value="InterPro"/>
</dbReference>